<dbReference type="FunFam" id="3.40.50.720:FF:000001">
    <property type="entry name" value="Glyceraldehyde-3-phosphate dehydrogenase"/>
    <property type="match status" value="1"/>
</dbReference>
<dbReference type="RefSeq" id="XP_067722613.1">
    <property type="nucleotide sequence ID" value="XM_067875428.1"/>
</dbReference>
<keyword evidence="7 15" id="KW-0324">Glycolysis</keyword>
<evidence type="ECO:0000313" key="17">
    <source>
        <dbReference type="EMBL" id="ABG56069.1"/>
    </source>
</evidence>
<evidence type="ECO:0000256" key="3">
    <source>
        <dbReference type="ARBA" id="ARBA00005215"/>
    </source>
</evidence>
<dbReference type="PIRSF" id="PIRSF000149">
    <property type="entry name" value="GAP_DH"/>
    <property type="match status" value="1"/>
</dbReference>
<keyword evidence="6 15" id="KW-0560">Oxidoreductase</keyword>
<dbReference type="SMART" id="SM00846">
    <property type="entry name" value="Gp_dh_N"/>
    <property type="match status" value="1"/>
</dbReference>
<dbReference type="InterPro" id="IPR020830">
    <property type="entry name" value="GlycerAld_3-P_DH_AS"/>
</dbReference>
<name>A1BQS4_9EUKA</name>
<evidence type="ECO:0000256" key="11">
    <source>
        <dbReference type="PIRSR" id="PIRSR000149-2"/>
    </source>
</evidence>
<proteinExistence type="evidence at transcript level"/>
<dbReference type="OrthoDB" id="1152826at2759"/>
<feature type="binding site" evidence="12">
    <location>
        <begin position="12"/>
        <end position="13"/>
    </location>
    <ligand>
        <name>NAD(+)</name>
        <dbReference type="ChEBI" id="CHEBI:57540"/>
    </ligand>
</feature>
<comment type="subunit">
    <text evidence="15">Homotetramer.</text>
</comment>
<evidence type="ECO:0000256" key="4">
    <source>
        <dbReference type="ARBA" id="ARBA00007406"/>
    </source>
</evidence>
<dbReference type="InterPro" id="IPR020828">
    <property type="entry name" value="GlycerAld_3-P_DH_NAD(P)-bd"/>
</dbReference>
<organism evidence="17">
    <name type="scientific">Monocercomonoides exilis</name>
    <dbReference type="NCBI Taxonomy" id="2049356"/>
    <lineage>
        <taxon>Eukaryota</taxon>
        <taxon>Metamonada</taxon>
        <taxon>Preaxostyla</taxon>
        <taxon>Oxymonadida</taxon>
        <taxon>Polymastigidae</taxon>
        <taxon>Monocercomonoides</taxon>
    </lineage>
</organism>
<dbReference type="Pfam" id="PF00044">
    <property type="entry name" value="Gp_dh_N"/>
    <property type="match status" value="1"/>
</dbReference>
<evidence type="ECO:0000256" key="14">
    <source>
        <dbReference type="RuleBase" id="RU000397"/>
    </source>
</evidence>
<dbReference type="Pfam" id="PF02800">
    <property type="entry name" value="Gp_dh_C"/>
    <property type="match status" value="1"/>
</dbReference>
<evidence type="ECO:0000256" key="15">
    <source>
        <dbReference type="RuleBase" id="RU361160"/>
    </source>
</evidence>
<comment type="pathway">
    <text evidence="3">Carbohydrate biosynthesis; Calvin cycle.</text>
</comment>
<sequence length="352" mass="38466">MVIRVAINGFGRIGRIVFRILRQRKDLFKIVAIHDLAAGKSLAHLLKWDTVYRKLDEPVSYRGSDGNIMVGDDLIYVLGEKTDPSGLPWDLLGIDVVIESTGIYRARANGKKDGYDGHIKAGAKKVIITVPTKDQCDATIVCGVNDEHLKPEHLCVSNASCTTNCLAPIAKVLNDTFGIVRGLMVTVHAYTNDQRICDQIHDDLRRARHAACNIIPTTTGAAKAVGEVIPVLKGKLDGYALRVPVPTGSCCDLTFVTEKPATKETVNAAIKAASQGAQKGIIEYCDEPIVSSDIIQNRHSSIFDAQCTMVKDDLVKIVSWYDNEWGYSNRVVDLIAKVMGQSTCCCCCKDKC</sequence>
<dbReference type="EMBL" id="DQ665854">
    <property type="protein sequence ID" value="ABG56069.1"/>
    <property type="molecule type" value="mRNA"/>
</dbReference>
<evidence type="ECO:0000256" key="8">
    <source>
        <dbReference type="ARBA" id="ARBA00047698"/>
    </source>
</evidence>
<keyword evidence="12 15" id="KW-0520">NAD</keyword>
<evidence type="ECO:0000256" key="1">
    <source>
        <dbReference type="ARBA" id="ARBA00004496"/>
    </source>
</evidence>
<dbReference type="FunFam" id="3.40.50.720:FF:000636">
    <property type="entry name" value="Glyceraldehyde-3-phosphate dehydrogenase 2, cytosolic"/>
    <property type="match status" value="1"/>
</dbReference>
<dbReference type="PRINTS" id="PR00078">
    <property type="entry name" value="G3PDHDRGNASE"/>
</dbReference>
<dbReference type="VEuPathDB" id="GiardiaDB:MONOS_5294"/>
<evidence type="ECO:0000256" key="2">
    <source>
        <dbReference type="ARBA" id="ARBA00004869"/>
    </source>
</evidence>
<feature type="site" description="Activates thiol group during catalysis" evidence="13">
    <location>
        <position position="188"/>
    </location>
</feature>
<evidence type="ECO:0000256" key="7">
    <source>
        <dbReference type="ARBA" id="ARBA00023152"/>
    </source>
</evidence>
<dbReference type="GO" id="GO:0005737">
    <property type="term" value="C:cytoplasm"/>
    <property type="evidence" value="ECO:0007669"/>
    <property type="project" value="UniProtKB-SubCell"/>
</dbReference>
<evidence type="ECO:0000256" key="5">
    <source>
        <dbReference type="ARBA" id="ARBA00022490"/>
    </source>
</evidence>
<evidence type="ECO:0000256" key="6">
    <source>
        <dbReference type="ARBA" id="ARBA00023002"/>
    </source>
</evidence>
<evidence type="ECO:0000256" key="13">
    <source>
        <dbReference type="PIRSR" id="PIRSR000149-4"/>
    </source>
</evidence>
<dbReference type="Gene3D" id="3.40.50.720">
    <property type="entry name" value="NAD(P)-binding Rossmann-like Domain"/>
    <property type="match status" value="1"/>
</dbReference>
<dbReference type="GeneID" id="94211001"/>
<dbReference type="AlphaFoldDB" id="A1BQS4"/>
<dbReference type="GO" id="GO:0006006">
    <property type="term" value="P:glucose metabolic process"/>
    <property type="evidence" value="ECO:0007669"/>
    <property type="project" value="InterPro"/>
</dbReference>
<evidence type="ECO:0000259" key="16">
    <source>
        <dbReference type="SMART" id="SM00846"/>
    </source>
</evidence>
<dbReference type="PANTHER" id="PTHR43148">
    <property type="entry name" value="GLYCERALDEHYDE-3-PHOSPHATE DEHYDROGENASE 2"/>
    <property type="match status" value="1"/>
</dbReference>
<comment type="similarity">
    <text evidence="4 14">Belongs to the glyceraldehyde-3-phosphate dehydrogenase family.</text>
</comment>
<dbReference type="GO" id="GO:0047100">
    <property type="term" value="F:glyceraldehyde-3-phosphate dehydrogenase (NADP+) (phosphorylating) activity"/>
    <property type="evidence" value="ECO:0007669"/>
    <property type="project" value="UniProtKB-EC"/>
</dbReference>
<reference evidence="17" key="1">
    <citation type="journal article" date="2006" name="Eukaryot. Cell">
        <title>Reconstructing the mosaic glycolytic pathway of the anaerobic eukaryote Monocercomonoides.</title>
        <authorList>
            <person name="Liapounova N.A."/>
            <person name="Hampl V."/>
            <person name="Gordon P.M."/>
            <person name="Sensen C.W."/>
            <person name="Gedamu L."/>
            <person name="Dacks J.B."/>
        </authorList>
    </citation>
    <scope>NUCLEOTIDE SEQUENCE</scope>
    <source>
        <strain evidence="17">PA203</strain>
    </source>
</reference>
<comment type="pathway">
    <text evidence="2 15">Carbohydrate degradation; glycolysis; pyruvate from D-glyceraldehyde 3-phosphate: step 1/5.</text>
</comment>
<keyword evidence="12" id="KW-0547">Nucleotide-binding</keyword>
<dbReference type="FunFam" id="3.30.360.10:FF:000002">
    <property type="entry name" value="Glyceraldehyde-3-phosphate dehydrogenase"/>
    <property type="match status" value="1"/>
</dbReference>
<comment type="catalytic activity">
    <reaction evidence="8 15">
        <text>D-glyceraldehyde 3-phosphate + phosphate + NAD(+) = (2R)-3-phospho-glyceroyl phosphate + NADH + H(+)</text>
        <dbReference type="Rhea" id="RHEA:10300"/>
        <dbReference type="ChEBI" id="CHEBI:15378"/>
        <dbReference type="ChEBI" id="CHEBI:43474"/>
        <dbReference type="ChEBI" id="CHEBI:57540"/>
        <dbReference type="ChEBI" id="CHEBI:57604"/>
        <dbReference type="ChEBI" id="CHEBI:57945"/>
        <dbReference type="ChEBI" id="CHEBI:59776"/>
        <dbReference type="EC" id="1.2.1.12"/>
    </reaction>
</comment>
<dbReference type="Gene3D" id="3.30.360.10">
    <property type="entry name" value="Dihydrodipicolinate Reductase, domain 2"/>
    <property type="match status" value="1"/>
</dbReference>
<dbReference type="InterPro" id="IPR020831">
    <property type="entry name" value="GlycerAld/Erythrose_P_DH"/>
</dbReference>
<dbReference type="InterPro" id="IPR006424">
    <property type="entry name" value="Glyceraldehyde-3-P_DH_1"/>
</dbReference>
<feature type="binding site" evidence="11">
    <location>
        <begin position="160"/>
        <end position="162"/>
    </location>
    <ligand>
        <name>D-glyceraldehyde 3-phosphate</name>
        <dbReference type="ChEBI" id="CHEBI:59776"/>
    </ligand>
</feature>
<feature type="domain" description="Glyceraldehyde 3-phosphate dehydrogenase NAD(P) binding" evidence="16">
    <location>
        <begin position="3"/>
        <end position="161"/>
    </location>
</feature>
<dbReference type="SUPFAM" id="SSF51735">
    <property type="entry name" value="NAD(P)-binding Rossmann-fold domains"/>
    <property type="match status" value="1"/>
</dbReference>
<dbReference type="InterPro" id="IPR020829">
    <property type="entry name" value="GlycerAld_3-P_DH_cat"/>
</dbReference>
<keyword evidence="5" id="KW-0963">Cytoplasm</keyword>
<dbReference type="GO" id="GO:0004365">
    <property type="term" value="F:glyceraldehyde-3-phosphate dehydrogenase (NAD+) (phosphorylating) activity"/>
    <property type="evidence" value="ECO:0007669"/>
    <property type="project" value="UniProtKB-UniRule"/>
</dbReference>
<dbReference type="GO" id="GO:0050661">
    <property type="term" value="F:NADP binding"/>
    <property type="evidence" value="ECO:0007669"/>
    <property type="project" value="InterPro"/>
</dbReference>
<feature type="binding site" evidence="12">
    <location>
        <position position="35"/>
    </location>
    <ligand>
        <name>NAD(+)</name>
        <dbReference type="ChEBI" id="CHEBI:57540"/>
    </ligand>
</feature>
<dbReference type="SUPFAM" id="SSF55347">
    <property type="entry name" value="Glyceraldehyde-3-phosphate dehydrogenase-like, C-terminal domain"/>
    <property type="match status" value="1"/>
</dbReference>
<feature type="binding site" evidence="12">
    <location>
        <position position="323"/>
    </location>
    <ligand>
        <name>NAD(+)</name>
        <dbReference type="ChEBI" id="CHEBI:57540"/>
    </ligand>
</feature>
<dbReference type="GO" id="GO:0006096">
    <property type="term" value="P:glycolytic process"/>
    <property type="evidence" value="ECO:0007669"/>
    <property type="project" value="UniProtKB-UniPathway"/>
</dbReference>
<feature type="binding site" evidence="11">
    <location>
        <begin position="219"/>
        <end position="220"/>
    </location>
    <ligand>
        <name>D-glyceraldehyde 3-phosphate</name>
        <dbReference type="ChEBI" id="CHEBI:59776"/>
    </ligand>
</feature>
<dbReference type="InterPro" id="IPR036291">
    <property type="entry name" value="NAD(P)-bd_dom_sf"/>
</dbReference>
<dbReference type="NCBIfam" id="TIGR01534">
    <property type="entry name" value="GAPDH-I"/>
    <property type="match status" value="1"/>
</dbReference>
<feature type="binding site" evidence="12">
    <location>
        <position position="129"/>
    </location>
    <ligand>
        <name>NAD(+)</name>
        <dbReference type="ChEBI" id="CHEBI:57540"/>
    </ligand>
</feature>
<dbReference type="EC" id="1.2.1.12" evidence="15"/>
<evidence type="ECO:0000256" key="12">
    <source>
        <dbReference type="PIRSR" id="PIRSR000149-3"/>
    </source>
</evidence>
<dbReference type="GO" id="GO:0051287">
    <property type="term" value="F:NAD binding"/>
    <property type="evidence" value="ECO:0007669"/>
    <property type="project" value="UniProtKB-UniRule"/>
</dbReference>
<dbReference type="CDD" id="cd18126">
    <property type="entry name" value="GAPDH_I_C"/>
    <property type="match status" value="1"/>
</dbReference>
<protein>
    <recommendedName>
        <fullName evidence="15">Glyceraldehyde-3-phosphate dehydrogenase</fullName>
        <ecNumber evidence="15">1.2.1.12</ecNumber>
    </recommendedName>
</protein>
<feature type="binding site" evidence="11">
    <location>
        <position position="242"/>
    </location>
    <ligand>
        <name>D-glyceraldehyde 3-phosphate</name>
        <dbReference type="ChEBI" id="CHEBI:59776"/>
    </ligand>
</feature>
<feature type="active site" description="Nucleophile" evidence="10">
    <location>
        <position position="161"/>
    </location>
</feature>
<dbReference type="PROSITE" id="PS00071">
    <property type="entry name" value="GAPDH"/>
    <property type="match status" value="1"/>
</dbReference>
<dbReference type="CDD" id="cd05214">
    <property type="entry name" value="GAPDH_I_N"/>
    <property type="match status" value="1"/>
</dbReference>
<evidence type="ECO:0000256" key="9">
    <source>
        <dbReference type="ARBA" id="ARBA00052787"/>
    </source>
</evidence>
<comment type="catalytic activity">
    <reaction evidence="9">
        <text>D-glyceraldehyde 3-phosphate + phosphate + NADP(+) = (2R)-3-phospho-glyceroyl phosphate + NADPH + H(+)</text>
        <dbReference type="Rhea" id="RHEA:10296"/>
        <dbReference type="ChEBI" id="CHEBI:15378"/>
        <dbReference type="ChEBI" id="CHEBI:43474"/>
        <dbReference type="ChEBI" id="CHEBI:57604"/>
        <dbReference type="ChEBI" id="CHEBI:57783"/>
        <dbReference type="ChEBI" id="CHEBI:58349"/>
        <dbReference type="ChEBI" id="CHEBI:59776"/>
        <dbReference type="EC" id="1.2.1.13"/>
    </reaction>
</comment>
<evidence type="ECO:0000256" key="10">
    <source>
        <dbReference type="PIRSR" id="PIRSR000149-1"/>
    </source>
</evidence>
<accession>A1BQS4</accession>
<comment type="subcellular location">
    <subcellularLocation>
        <location evidence="1">Cytoplasm</location>
    </subcellularLocation>
</comment>
<dbReference type="UniPathway" id="UPA00109">
    <property type="reaction ID" value="UER00184"/>
</dbReference>
<feature type="binding site" evidence="11">
    <location>
        <position position="191"/>
    </location>
    <ligand>
        <name>D-glyceraldehyde 3-phosphate</name>
        <dbReference type="ChEBI" id="CHEBI:59776"/>
    </ligand>
</feature>